<protein>
    <recommendedName>
        <fullName evidence="2">Response regulatory domain-containing protein</fullName>
    </recommendedName>
</protein>
<evidence type="ECO:0000259" key="2">
    <source>
        <dbReference type="PROSITE" id="PS50110"/>
    </source>
</evidence>
<dbReference type="PANTHER" id="PTHR43228">
    <property type="entry name" value="TWO-COMPONENT RESPONSE REGULATOR"/>
    <property type="match status" value="1"/>
</dbReference>
<dbReference type="CDD" id="cd17534">
    <property type="entry name" value="REC_DC-like"/>
    <property type="match status" value="1"/>
</dbReference>
<keyword evidence="1" id="KW-0597">Phosphoprotein</keyword>
<reference evidence="3 4" key="1">
    <citation type="submission" date="2019-11" db="EMBL/GenBank/DDBJ databases">
        <title>Comparative genomics of hydrocarbon-degrading Desulfosarcina strains.</title>
        <authorList>
            <person name="Watanabe M."/>
            <person name="Kojima H."/>
            <person name="Fukui M."/>
        </authorList>
    </citation>
    <scope>NUCLEOTIDE SEQUENCE [LARGE SCALE GENOMIC DNA]</scope>
    <source>
        <strain evidence="3 4">28bB2T</strain>
    </source>
</reference>
<feature type="domain" description="Response regulatory" evidence="2">
    <location>
        <begin position="15"/>
        <end position="130"/>
    </location>
</feature>
<name>A0A5K7ZYN4_9BACT</name>
<dbReference type="GO" id="GO:0000160">
    <property type="term" value="P:phosphorelay signal transduction system"/>
    <property type="evidence" value="ECO:0007669"/>
    <property type="project" value="InterPro"/>
</dbReference>
<dbReference type="Proteomes" id="UP000425960">
    <property type="component" value="Chromosome"/>
</dbReference>
<dbReference type="InterPro" id="IPR011006">
    <property type="entry name" value="CheY-like_superfamily"/>
</dbReference>
<feature type="modified residue" description="4-aspartylphosphate" evidence="1">
    <location>
        <position position="65"/>
    </location>
</feature>
<organism evidence="3 4">
    <name type="scientific">Desulfosarcina ovata subsp. sediminis</name>
    <dbReference type="NCBI Taxonomy" id="885957"/>
    <lineage>
        <taxon>Bacteria</taxon>
        <taxon>Pseudomonadati</taxon>
        <taxon>Thermodesulfobacteriota</taxon>
        <taxon>Desulfobacteria</taxon>
        <taxon>Desulfobacterales</taxon>
        <taxon>Desulfosarcinaceae</taxon>
        <taxon>Desulfosarcina</taxon>
    </lineage>
</organism>
<proteinExistence type="predicted"/>
<evidence type="ECO:0000256" key="1">
    <source>
        <dbReference type="PROSITE-ProRule" id="PRU00169"/>
    </source>
</evidence>
<dbReference type="Gene3D" id="3.40.50.2300">
    <property type="match status" value="1"/>
</dbReference>
<dbReference type="KEGG" id="dov:DSCO28_58220"/>
<dbReference type="InterPro" id="IPR052048">
    <property type="entry name" value="ST_Response_Regulator"/>
</dbReference>
<gene>
    <name evidence="3" type="ORF">DSCO28_58220</name>
</gene>
<dbReference type="InterPro" id="IPR001789">
    <property type="entry name" value="Sig_transdc_resp-reg_receiver"/>
</dbReference>
<sequence>MSHRSGEASMDQPIKILVVEDDPNVSMVLTARLESLGYEVCGTAVSGLAAISGVFRHHPDLVTMDILLQGDMTGIDAANKIAERSDVPIIFMTCLADQQIFESAVKTNPYGYIIKPYDTNELRSTIEIAVIKHRAAKEREALIAQLQKALQEVKTLSGLLPICASCKRIRNDEAGCWQQIEEYIATHSNADFTHGICPECAQRLYPELYKKKG</sequence>
<dbReference type="SUPFAM" id="SSF52172">
    <property type="entry name" value="CheY-like"/>
    <property type="match status" value="1"/>
</dbReference>
<dbReference type="PANTHER" id="PTHR43228:SF6">
    <property type="entry name" value="RESPONSE REGULATOR RECEIVER"/>
    <property type="match status" value="1"/>
</dbReference>
<evidence type="ECO:0000313" key="3">
    <source>
        <dbReference type="EMBL" id="BBO85256.1"/>
    </source>
</evidence>
<evidence type="ECO:0000313" key="4">
    <source>
        <dbReference type="Proteomes" id="UP000425960"/>
    </source>
</evidence>
<dbReference type="EMBL" id="AP021876">
    <property type="protein sequence ID" value="BBO85256.1"/>
    <property type="molecule type" value="Genomic_DNA"/>
</dbReference>
<dbReference type="Pfam" id="PF00072">
    <property type="entry name" value="Response_reg"/>
    <property type="match status" value="1"/>
</dbReference>
<dbReference type="PROSITE" id="PS50110">
    <property type="entry name" value="RESPONSE_REGULATORY"/>
    <property type="match status" value="1"/>
</dbReference>
<dbReference type="SMART" id="SM00448">
    <property type="entry name" value="REC"/>
    <property type="match status" value="1"/>
</dbReference>
<dbReference type="AlphaFoldDB" id="A0A5K7ZYN4"/>
<accession>A0A5K7ZYN4</accession>